<dbReference type="SUPFAM" id="SSF54001">
    <property type="entry name" value="Cysteine proteinases"/>
    <property type="match status" value="1"/>
</dbReference>
<keyword evidence="4" id="KW-0788">Thiol protease</keyword>
<accession>A0A4Q7NS49</accession>
<sequence>MNAALDLDVPSSTLDAARATVPAQRRGPGAHRRPAAPSRTAARVAALPVAAAAIAGTVGSTGTASAASSRSAHVEHATPAHAAVRATAASLLRARPTVTPVVAAHPLLDTRSRGGAVRFVQRRLGVRPSGTYGAATASAVRRFQRASGLQVTGTVTQATWRALGVAGAKRASIRSVSLDGTPGSLAFGKLVLAAARANAGGRYRYGGTSPRSGFDCSGYVSYVYRQLGIALPHSSAAMRSRVQRISRSQVRPGDLVFVSRGGRVSHVAIYAGGGYWYEAQHPGTRVGLHKAWTSSVSYGRVA</sequence>
<dbReference type="InterPro" id="IPR036365">
    <property type="entry name" value="PGBD-like_sf"/>
</dbReference>
<evidence type="ECO:0000313" key="7">
    <source>
        <dbReference type="Proteomes" id="UP000293638"/>
    </source>
</evidence>
<dbReference type="InterPro" id="IPR038765">
    <property type="entry name" value="Papain-like_cys_pep_sf"/>
</dbReference>
<dbReference type="PANTHER" id="PTHR47053:SF1">
    <property type="entry name" value="MUREIN DD-ENDOPEPTIDASE MEPH-RELATED"/>
    <property type="match status" value="1"/>
</dbReference>
<evidence type="ECO:0000259" key="5">
    <source>
        <dbReference type="PROSITE" id="PS51935"/>
    </source>
</evidence>
<dbReference type="PROSITE" id="PS51935">
    <property type="entry name" value="NLPC_P60"/>
    <property type="match status" value="1"/>
</dbReference>
<dbReference type="PANTHER" id="PTHR47053">
    <property type="entry name" value="MUREIN DD-ENDOPEPTIDASE MEPH-RELATED"/>
    <property type="match status" value="1"/>
</dbReference>
<dbReference type="Pfam" id="PF01471">
    <property type="entry name" value="PG_binding_1"/>
    <property type="match status" value="1"/>
</dbReference>
<comment type="caution">
    <text evidence="6">The sequence shown here is derived from an EMBL/GenBank/DDBJ whole genome shotgun (WGS) entry which is preliminary data.</text>
</comment>
<dbReference type="OrthoDB" id="5177647at2"/>
<organism evidence="6 7">
    <name type="scientific">Motilibacter rhizosphaerae</name>
    <dbReference type="NCBI Taxonomy" id="598652"/>
    <lineage>
        <taxon>Bacteria</taxon>
        <taxon>Bacillati</taxon>
        <taxon>Actinomycetota</taxon>
        <taxon>Actinomycetes</taxon>
        <taxon>Motilibacterales</taxon>
        <taxon>Motilibacteraceae</taxon>
        <taxon>Motilibacter</taxon>
    </lineage>
</organism>
<evidence type="ECO:0000313" key="6">
    <source>
        <dbReference type="EMBL" id="RZS87480.1"/>
    </source>
</evidence>
<comment type="similarity">
    <text evidence="1">Belongs to the peptidase C40 family.</text>
</comment>
<dbReference type="Proteomes" id="UP000293638">
    <property type="component" value="Unassembled WGS sequence"/>
</dbReference>
<dbReference type="AlphaFoldDB" id="A0A4Q7NS49"/>
<dbReference type="Pfam" id="PF00877">
    <property type="entry name" value="NLPC_P60"/>
    <property type="match status" value="1"/>
</dbReference>
<dbReference type="InterPro" id="IPR000064">
    <property type="entry name" value="NLP_P60_dom"/>
</dbReference>
<dbReference type="InterPro" id="IPR036366">
    <property type="entry name" value="PGBDSf"/>
</dbReference>
<dbReference type="InterPro" id="IPR051202">
    <property type="entry name" value="Peptidase_C40"/>
</dbReference>
<name>A0A4Q7NS49_9ACTN</name>
<keyword evidence="3 6" id="KW-0378">Hydrolase</keyword>
<evidence type="ECO:0000256" key="4">
    <source>
        <dbReference type="ARBA" id="ARBA00022807"/>
    </source>
</evidence>
<protein>
    <submittedName>
        <fullName evidence="6">Cell wall-associated NlpC family hydrolase</fullName>
    </submittedName>
</protein>
<proteinExistence type="inferred from homology"/>
<evidence type="ECO:0000256" key="3">
    <source>
        <dbReference type="ARBA" id="ARBA00022801"/>
    </source>
</evidence>
<keyword evidence="2" id="KW-0645">Protease</keyword>
<dbReference type="InterPro" id="IPR002477">
    <property type="entry name" value="Peptidoglycan-bd-like"/>
</dbReference>
<feature type="domain" description="NlpC/P60" evidence="5">
    <location>
        <begin position="185"/>
        <end position="302"/>
    </location>
</feature>
<gene>
    <name evidence="6" type="ORF">EV189_2911</name>
</gene>
<dbReference type="RefSeq" id="WP_130493595.1">
    <property type="nucleotide sequence ID" value="NZ_SGXD01000003.1"/>
</dbReference>
<dbReference type="GO" id="GO:0006508">
    <property type="term" value="P:proteolysis"/>
    <property type="evidence" value="ECO:0007669"/>
    <property type="project" value="UniProtKB-KW"/>
</dbReference>
<reference evidence="6 7" key="1">
    <citation type="submission" date="2019-02" db="EMBL/GenBank/DDBJ databases">
        <title>Genomic Encyclopedia of Type Strains, Phase IV (KMG-IV): sequencing the most valuable type-strain genomes for metagenomic binning, comparative biology and taxonomic classification.</title>
        <authorList>
            <person name="Goeker M."/>
        </authorList>
    </citation>
    <scope>NUCLEOTIDE SEQUENCE [LARGE SCALE GENOMIC DNA]</scope>
    <source>
        <strain evidence="6 7">DSM 45622</strain>
    </source>
</reference>
<evidence type="ECO:0000256" key="2">
    <source>
        <dbReference type="ARBA" id="ARBA00022670"/>
    </source>
</evidence>
<keyword evidence="7" id="KW-1185">Reference proteome</keyword>
<dbReference type="Gene3D" id="1.10.101.10">
    <property type="entry name" value="PGBD-like superfamily/PGBD"/>
    <property type="match status" value="1"/>
</dbReference>
<evidence type="ECO:0000256" key="1">
    <source>
        <dbReference type="ARBA" id="ARBA00007074"/>
    </source>
</evidence>
<dbReference type="GO" id="GO:0008234">
    <property type="term" value="F:cysteine-type peptidase activity"/>
    <property type="evidence" value="ECO:0007669"/>
    <property type="project" value="UniProtKB-KW"/>
</dbReference>
<dbReference type="EMBL" id="SGXD01000003">
    <property type="protein sequence ID" value="RZS87480.1"/>
    <property type="molecule type" value="Genomic_DNA"/>
</dbReference>
<dbReference type="SUPFAM" id="SSF47090">
    <property type="entry name" value="PGBD-like"/>
    <property type="match status" value="1"/>
</dbReference>
<dbReference type="Gene3D" id="3.90.1720.10">
    <property type="entry name" value="endopeptidase domain like (from Nostoc punctiforme)"/>
    <property type="match status" value="1"/>
</dbReference>